<evidence type="ECO:0000256" key="2">
    <source>
        <dbReference type="ARBA" id="ARBA00022533"/>
    </source>
</evidence>
<evidence type="ECO:0000256" key="5">
    <source>
        <dbReference type="ARBA" id="ARBA00023002"/>
    </source>
</evidence>
<evidence type="ECO:0000256" key="4">
    <source>
        <dbReference type="ARBA" id="ARBA00022840"/>
    </source>
</evidence>
<feature type="domain" description="ATP-cone" evidence="11">
    <location>
        <begin position="5"/>
        <end position="96"/>
    </location>
</feature>
<dbReference type="InterPro" id="IPR000788">
    <property type="entry name" value="RNR_lg_C"/>
</dbReference>
<comment type="function">
    <text evidence="7 10">Provides the precursors necessary for DNA synthesis. Catalyzes the biosynthesis of deoxyribonucleotides from the corresponding ribonucleotides.</text>
</comment>
<dbReference type="Proteomes" id="UP000230843">
    <property type="component" value="Unassembled WGS sequence"/>
</dbReference>
<comment type="caution">
    <text evidence="12">The sequence shown here is derived from an EMBL/GenBank/DDBJ whole genome shotgun (WGS) entry which is preliminary data.</text>
</comment>
<dbReference type="GO" id="GO:0009263">
    <property type="term" value="P:deoxyribonucleotide biosynthetic process"/>
    <property type="evidence" value="ECO:0007669"/>
    <property type="project" value="UniProtKB-KW"/>
</dbReference>
<feature type="domain" description="ATP-cone" evidence="11">
    <location>
        <begin position="112"/>
        <end position="201"/>
    </location>
</feature>
<dbReference type="PANTHER" id="PTHR11573">
    <property type="entry name" value="RIBONUCLEOSIDE-DIPHOSPHATE REDUCTASE LARGE CHAIN"/>
    <property type="match status" value="1"/>
</dbReference>
<dbReference type="UniPathway" id="UPA00326"/>
<sequence>MMNITFIKKRDGSMQEFNPEKIQNAISKAFLASRVSFDTEVLKKITDIAIQNLQTIEETPSVEQIQNIVEKVLMENHFYTVAKSYIIYRYEHTKTREVEKKEVIKKIETDSLIIIKKSGEKQAFSIEKLKKYIESCVEDKSQIDVAGIANQCRSEIYDGITTSEISKAVILCARSYIERDPAYSKLASKMLLKDIYKEVLGDNFDFTNLKIAHTKSFKENLMEGVKIERLNPKILLFDTDFLGSHIELSRDENLDYLGMQTLYDRYFLRNPETKAVLETPQMFWMRVAMGLALNETNYNEKAVEFYNVMSQLLFVPSTPTLFHAGTNHPQLSSCYITTVEDSLNHIFKSISDNAQMSKWSGGIGNDWSSLRGMGSLIKGTGVESQGVVPFLKIANDTTVAINRSGRRRGATCAYLEAWHLDFEDFLELRKNTGDERRRTHDMNTASWIPDLFMKRVRGDMEWTLFSPNETPELHEIYGKEFELVYEKYEQKVKNGEIKLYKTIKASDLWKKIISMLFETGHPWITFKDPCNVRSPQDHAGVIHSSNLCTEITLNTSKDETAVCNLGSVNFARHTENGFLDKVLLEKTVKTAMRMLDNVVDLNFYPTIEGETSNKKHRPIGLGIMGYQDALYNLNIPFDSEENIEFADESMELVSYFAISTSVNLAKEKGAYSSFRGSKWDRGIMPVDTIALLEEARGEKINVNRETRLDWNKVRELIKENGMRNSNCMAIAPTATISNIAGCSPTIEPIYKNIYVKSNMSGEFTIVNSYLVNELKKINLWNSEMLSELKRYDGSVANIDAIPMEIRAKYKEVFEVDSDWLTKSAAYRGKWIDQSQSVNMFIKGTSGKKISDTYQFAWEMGLKTTYYLRSLAATHVEKSTLDIKKQDLTKSEINERPIEQPSELTVEPKLCKIEDPDCESCQ</sequence>
<dbReference type="PRINTS" id="PR01183">
    <property type="entry name" value="RIBORDTASEM1"/>
</dbReference>
<evidence type="ECO:0000256" key="1">
    <source>
        <dbReference type="ARBA" id="ARBA00010406"/>
    </source>
</evidence>
<reference evidence="13" key="1">
    <citation type="submission" date="2017-09" db="EMBL/GenBank/DDBJ databases">
        <title>Depth-based differentiation of microbial function through sediment-hosted aquifers and enrichment of novel symbionts in the deep terrestrial subsurface.</title>
        <authorList>
            <person name="Probst A.J."/>
            <person name="Ladd B."/>
            <person name="Jarett J.K."/>
            <person name="Geller-Mcgrath D.E."/>
            <person name="Sieber C.M.K."/>
            <person name="Emerson J.B."/>
            <person name="Anantharaman K."/>
            <person name="Thomas B.C."/>
            <person name="Malmstrom R."/>
            <person name="Stieglmeier M."/>
            <person name="Klingl A."/>
            <person name="Woyke T."/>
            <person name="Ryan C.M."/>
            <person name="Banfield J.F."/>
        </authorList>
    </citation>
    <scope>NUCLEOTIDE SEQUENCE [LARGE SCALE GENOMIC DNA]</scope>
</reference>
<keyword evidence="2" id="KW-0021">Allosteric enzyme</keyword>
<evidence type="ECO:0000256" key="8">
    <source>
        <dbReference type="ARBA" id="ARBA00047754"/>
    </source>
</evidence>
<evidence type="ECO:0000256" key="6">
    <source>
        <dbReference type="ARBA" id="ARBA00023116"/>
    </source>
</evidence>
<dbReference type="InterPro" id="IPR005144">
    <property type="entry name" value="ATP-cone_dom"/>
</dbReference>
<dbReference type="EMBL" id="PFVJ01000050">
    <property type="protein sequence ID" value="PJA89783.1"/>
    <property type="molecule type" value="Genomic_DNA"/>
</dbReference>
<comment type="catalytic activity">
    <reaction evidence="8 10">
        <text>a 2'-deoxyribonucleoside 5'-diphosphate + [thioredoxin]-disulfide + H2O = a ribonucleoside 5'-diphosphate + [thioredoxin]-dithiol</text>
        <dbReference type="Rhea" id="RHEA:23252"/>
        <dbReference type="Rhea" id="RHEA-COMP:10698"/>
        <dbReference type="Rhea" id="RHEA-COMP:10700"/>
        <dbReference type="ChEBI" id="CHEBI:15377"/>
        <dbReference type="ChEBI" id="CHEBI:29950"/>
        <dbReference type="ChEBI" id="CHEBI:50058"/>
        <dbReference type="ChEBI" id="CHEBI:57930"/>
        <dbReference type="ChEBI" id="CHEBI:73316"/>
        <dbReference type="EC" id="1.17.4.1"/>
    </reaction>
</comment>
<dbReference type="PROSITE" id="PS00089">
    <property type="entry name" value="RIBORED_LARGE"/>
    <property type="match status" value="1"/>
</dbReference>
<dbReference type="NCBIfam" id="TIGR02506">
    <property type="entry name" value="NrdE_NrdA"/>
    <property type="match status" value="1"/>
</dbReference>
<dbReference type="PROSITE" id="PS51161">
    <property type="entry name" value="ATP_CONE"/>
    <property type="match status" value="2"/>
</dbReference>
<dbReference type="InterPro" id="IPR013509">
    <property type="entry name" value="RNR_lsu_N"/>
</dbReference>
<dbReference type="SUPFAM" id="SSF51998">
    <property type="entry name" value="PFL-like glycyl radical enzymes"/>
    <property type="match status" value="1"/>
</dbReference>
<dbReference type="InterPro" id="IPR008926">
    <property type="entry name" value="RNR_R1-su_N"/>
</dbReference>
<evidence type="ECO:0000256" key="10">
    <source>
        <dbReference type="RuleBase" id="RU003410"/>
    </source>
</evidence>
<dbReference type="AlphaFoldDB" id="A0A2M7Z6K8"/>
<dbReference type="InterPro" id="IPR039718">
    <property type="entry name" value="Rrm1"/>
</dbReference>
<dbReference type="GO" id="GO:0005971">
    <property type="term" value="C:ribonucleoside-diphosphate reductase complex"/>
    <property type="evidence" value="ECO:0007669"/>
    <property type="project" value="TreeGrafter"/>
</dbReference>
<proteinExistence type="inferred from homology"/>
<dbReference type="FunFam" id="3.20.70.20:FF:000009">
    <property type="entry name" value="Ribonucleoside-diphosphate reductase"/>
    <property type="match status" value="1"/>
</dbReference>
<keyword evidence="6 10" id="KW-0215">Deoxyribonucleotide synthesis</keyword>
<dbReference type="CDD" id="cd01679">
    <property type="entry name" value="RNR_I"/>
    <property type="match status" value="1"/>
</dbReference>
<name>A0A2M7Z6K8_9BACT</name>
<evidence type="ECO:0000256" key="9">
    <source>
        <dbReference type="PROSITE-ProRule" id="PRU00492"/>
    </source>
</evidence>
<keyword evidence="4 9" id="KW-0067">ATP-binding</keyword>
<evidence type="ECO:0000313" key="12">
    <source>
        <dbReference type="EMBL" id="PJA89783.1"/>
    </source>
</evidence>
<dbReference type="InterPro" id="IPR013346">
    <property type="entry name" value="NrdE_NrdA_C"/>
</dbReference>
<evidence type="ECO:0000259" key="11">
    <source>
        <dbReference type="PROSITE" id="PS51161"/>
    </source>
</evidence>
<dbReference type="SUPFAM" id="SSF48168">
    <property type="entry name" value="R1 subunit of ribonucleotide reductase, N-terminal domain"/>
    <property type="match status" value="1"/>
</dbReference>
<comment type="similarity">
    <text evidence="1 10">Belongs to the ribonucleoside diphosphate reductase large chain family.</text>
</comment>
<evidence type="ECO:0000256" key="3">
    <source>
        <dbReference type="ARBA" id="ARBA00022741"/>
    </source>
</evidence>
<dbReference type="GO" id="GO:0005524">
    <property type="term" value="F:ATP binding"/>
    <property type="evidence" value="ECO:0007669"/>
    <property type="project" value="UniProtKB-UniRule"/>
</dbReference>
<organism evidence="12 13">
    <name type="scientific">Candidatus Magasanikbacteria bacterium CG_4_9_14_3_um_filter_32_9</name>
    <dbReference type="NCBI Taxonomy" id="1974644"/>
    <lineage>
        <taxon>Bacteria</taxon>
        <taxon>Candidatus Magasanikiibacteriota</taxon>
    </lineage>
</organism>
<accession>A0A2M7Z6K8</accession>
<dbReference type="Pfam" id="PF03477">
    <property type="entry name" value="ATP-cone"/>
    <property type="match status" value="2"/>
</dbReference>
<dbReference type="Pfam" id="PF00317">
    <property type="entry name" value="Ribonuc_red_lgN"/>
    <property type="match status" value="1"/>
</dbReference>
<dbReference type="Pfam" id="PF02867">
    <property type="entry name" value="Ribonuc_red_lgC"/>
    <property type="match status" value="1"/>
</dbReference>
<protein>
    <recommendedName>
        <fullName evidence="10">Ribonucleoside-diphosphate reductase</fullName>
        <ecNumber evidence="10">1.17.4.1</ecNumber>
    </recommendedName>
</protein>
<dbReference type="EC" id="1.17.4.1" evidence="10"/>
<dbReference type="GO" id="GO:0004748">
    <property type="term" value="F:ribonucleoside-diphosphate reductase activity, thioredoxin disulfide as acceptor"/>
    <property type="evidence" value="ECO:0007669"/>
    <property type="project" value="UniProtKB-EC"/>
</dbReference>
<keyword evidence="5 10" id="KW-0560">Oxidoreductase</keyword>
<dbReference type="Gene3D" id="3.20.70.20">
    <property type="match status" value="1"/>
</dbReference>
<dbReference type="NCBIfam" id="NF005544">
    <property type="entry name" value="PRK07207.1"/>
    <property type="match status" value="1"/>
</dbReference>
<keyword evidence="3 9" id="KW-0547">Nucleotide-binding</keyword>
<evidence type="ECO:0000313" key="13">
    <source>
        <dbReference type="Proteomes" id="UP000230843"/>
    </source>
</evidence>
<evidence type="ECO:0000256" key="7">
    <source>
        <dbReference type="ARBA" id="ARBA00024942"/>
    </source>
</evidence>
<gene>
    <name evidence="12" type="ORF">CO137_02350</name>
</gene>
<dbReference type="PANTHER" id="PTHR11573:SF6">
    <property type="entry name" value="RIBONUCLEOSIDE-DIPHOSPHATE REDUCTASE LARGE SUBUNIT"/>
    <property type="match status" value="1"/>
</dbReference>